<dbReference type="GO" id="GO:0009099">
    <property type="term" value="P:L-valine biosynthetic process"/>
    <property type="evidence" value="ECO:0007669"/>
    <property type="project" value="TreeGrafter"/>
</dbReference>
<protein>
    <recommendedName>
        <fullName evidence="8">Pyruvate decarboxylase</fullName>
    </recommendedName>
</protein>
<evidence type="ECO:0000313" key="6">
    <source>
        <dbReference type="EnsemblProtists" id="EOD30842"/>
    </source>
</evidence>
<reference evidence="6" key="2">
    <citation type="submission" date="2024-10" db="UniProtKB">
        <authorList>
            <consortium name="EnsemblProtists"/>
        </authorList>
    </citation>
    <scope>IDENTIFICATION</scope>
</reference>
<dbReference type="InterPro" id="IPR045229">
    <property type="entry name" value="TPP_enz"/>
</dbReference>
<evidence type="ECO:0000256" key="3">
    <source>
        <dbReference type="ARBA" id="ARBA00023052"/>
    </source>
</evidence>
<name>A0A0D3K507_EMIH1</name>
<dbReference type="PANTHER" id="PTHR18968">
    <property type="entry name" value="THIAMINE PYROPHOSPHATE ENZYMES"/>
    <property type="match status" value="1"/>
</dbReference>
<dbReference type="GeneID" id="17276116"/>
<dbReference type="PANTHER" id="PTHR18968:SF13">
    <property type="entry name" value="ACETOLACTATE SYNTHASE CATALYTIC SUBUNIT, MITOCHONDRIAL"/>
    <property type="match status" value="1"/>
</dbReference>
<evidence type="ECO:0000256" key="2">
    <source>
        <dbReference type="ARBA" id="ARBA00007812"/>
    </source>
</evidence>
<organism evidence="6 7">
    <name type="scientific">Emiliania huxleyi (strain CCMP1516)</name>
    <dbReference type="NCBI Taxonomy" id="280463"/>
    <lineage>
        <taxon>Eukaryota</taxon>
        <taxon>Haptista</taxon>
        <taxon>Haptophyta</taxon>
        <taxon>Prymnesiophyceae</taxon>
        <taxon>Isochrysidales</taxon>
        <taxon>Noelaerhabdaceae</taxon>
        <taxon>Emiliania</taxon>
    </lineage>
</organism>
<dbReference type="InterPro" id="IPR029061">
    <property type="entry name" value="THDP-binding"/>
</dbReference>
<dbReference type="GO" id="GO:0005948">
    <property type="term" value="C:acetolactate synthase complex"/>
    <property type="evidence" value="ECO:0007669"/>
    <property type="project" value="TreeGrafter"/>
</dbReference>
<dbReference type="GO" id="GO:0000287">
    <property type="term" value="F:magnesium ion binding"/>
    <property type="evidence" value="ECO:0007669"/>
    <property type="project" value="InterPro"/>
</dbReference>
<dbReference type="EnsemblProtists" id="EOD30842">
    <property type="protein sequence ID" value="EOD30842"/>
    <property type="gene ID" value="EMIHUDRAFT_113095"/>
</dbReference>
<dbReference type="PROSITE" id="PS00187">
    <property type="entry name" value="TPP_ENZYMES"/>
    <property type="match status" value="1"/>
</dbReference>
<keyword evidence="7" id="KW-1185">Reference proteome</keyword>
<proteinExistence type="inferred from homology"/>
<dbReference type="AlphaFoldDB" id="A0A0D3K507"/>
<dbReference type="Gene3D" id="3.40.50.970">
    <property type="match status" value="2"/>
</dbReference>
<accession>A0A0D3K507</accession>
<evidence type="ECO:0000256" key="1">
    <source>
        <dbReference type="ARBA" id="ARBA00001964"/>
    </source>
</evidence>
<dbReference type="GO" id="GO:0003984">
    <property type="term" value="F:acetolactate synthase activity"/>
    <property type="evidence" value="ECO:0007669"/>
    <property type="project" value="TreeGrafter"/>
</dbReference>
<dbReference type="InterPro" id="IPR029035">
    <property type="entry name" value="DHS-like_NAD/FAD-binding_dom"/>
</dbReference>
<dbReference type="InterPro" id="IPR011766">
    <property type="entry name" value="TPP_enzyme_TPP-bd"/>
</dbReference>
<feature type="domain" description="Thiamine pyrophosphate enzyme N-terminal TPP-binding" evidence="5">
    <location>
        <begin position="1"/>
        <end position="66"/>
    </location>
</feature>
<sequence length="501" mass="52357">MAAAAGKLSNGKALGCCLSTSGPAVSNLVTGLLDAQLDRVPVIALTGCKPRSDQGHSEFQDIDQARLLAAGGLAYSITIADPTQLLSVIRDAIAIAFTKRAAVHIAIPVDIQVATVASPPARVLSCSPETLLQRVKAGPPSDASLQRLAALLTAEGERICFAIGCEARDAGPEILALAHRLNAPIVRKLVEVTTDSFGLAMHFEAELSVTADVATVCKRLVEFLPKSLAELSSSAMHAATVVCGGRYVWWASIERAEAMALETNANRVIKALRARVARKAGLSTDVAAPRQPAPTLRAPTAMLKTVARSSYCHQAQLLARLGPRLGANDVVCVDTGDITLWTSLSLRLRRGSVVLSSERLGTMGYALCAGIVASAQRGPSATGIVIAGDGGFQMTLNELGTAIQMNSRLVIIVIDNKVLGRVEFGFNNAQGCALAGPDYLALARAYGADGIQLTDDSQIDAALDAAFAASGVFMLHVVSDPDVKAEMATYKPRGIVKVDSA</sequence>
<dbReference type="Pfam" id="PF02775">
    <property type="entry name" value="TPP_enzyme_C"/>
    <property type="match status" value="1"/>
</dbReference>
<evidence type="ECO:0008006" key="8">
    <source>
        <dbReference type="Google" id="ProtNLM"/>
    </source>
</evidence>
<keyword evidence="3" id="KW-0786">Thiamine pyrophosphate</keyword>
<dbReference type="InterPro" id="IPR012001">
    <property type="entry name" value="Thiamin_PyroP_enz_TPP-bd_dom"/>
</dbReference>
<dbReference type="eggNOG" id="KOG4166">
    <property type="taxonomic scope" value="Eukaryota"/>
</dbReference>
<dbReference type="RefSeq" id="XP_005783271.1">
    <property type="nucleotide sequence ID" value="XM_005783214.1"/>
</dbReference>
<comment type="cofactor">
    <cofactor evidence="1">
        <name>thiamine diphosphate</name>
        <dbReference type="ChEBI" id="CHEBI:58937"/>
    </cofactor>
</comment>
<comment type="similarity">
    <text evidence="2">Belongs to the TPP enzyme family.</text>
</comment>
<dbReference type="CDD" id="cd00568">
    <property type="entry name" value="TPP_enzymes"/>
    <property type="match status" value="1"/>
</dbReference>
<dbReference type="Proteomes" id="UP000013827">
    <property type="component" value="Unassembled WGS sequence"/>
</dbReference>
<dbReference type="SUPFAM" id="SSF52467">
    <property type="entry name" value="DHS-like NAD/FAD-binding domain"/>
    <property type="match status" value="1"/>
</dbReference>
<feature type="domain" description="Thiamine pyrophosphate enzyme TPP-binding" evidence="4">
    <location>
        <begin position="334"/>
        <end position="477"/>
    </location>
</feature>
<dbReference type="GO" id="GO:0050660">
    <property type="term" value="F:flavin adenine dinucleotide binding"/>
    <property type="evidence" value="ECO:0007669"/>
    <property type="project" value="TreeGrafter"/>
</dbReference>
<dbReference type="GO" id="GO:0030976">
    <property type="term" value="F:thiamine pyrophosphate binding"/>
    <property type="evidence" value="ECO:0007669"/>
    <property type="project" value="InterPro"/>
</dbReference>
<evidence type="ECO:0000259" key="4">
    <source>
        <dbReference type="Pfam" id="PF02775"/>
    </source>
</evidence>
<dbReference type="Pfam" id="PF02776">
    <property type="entry name" value="TPP_enzyme_N"/>
    <property type="match status" value="1"/>
</dbReference>
<dbReference type="GO" id="GO:0005739">
    <property type="term" value="C:mitochondrion"/>
    <property type="evidence" value="ECO:0007669"/>
    <property type="project" value="TreeGrafter"/>
</dbReference>
<dbReference type="SUPFAM" id="SSF52518">
    <property type="entry name" value="Thiamin diphosphate-binding fold (THDP-binding)"/>
    <property type="match status" value="2"/>
</dbReference>
<dbReference type="KEGG" id="ehx:EMIHUDRAFT_113095"/>
<dbReference type="InterPro" id="IPR000399">
    <property type="entry name" value="TPP-bd_CS"/>
</dbReference>
<evidence type="ECO:0000259" key="5">
    <source>
        <dbReference type="Pfam" id="PF02776"/>
    </source>
</evidence>
<dbReference type="HOGENOM" id="CLU_472106_0_0_1"/>
<dbReference type="GO" id="GO:0009097">
    <property type="term" value="P:isoleucine biosynthetic process"/>
    <property type="evidence" value="ECO:0007669"/>
    <property type="project" value="TreeGrafter"/>
</dbReference>
<reference evidence="7" key="1">
    <citation type="journal article" date="2013" name="Nature">
        <title>Pan genome of the phytoplankton Emiliania underpins its global distribution.</title>
        <authorList>
            <person name="Read B.A."/>
            <person name="Kegel J."/>
            <person name="Klute M.J."/>
            <person name="Kuo A."/>
            <person name="Lefebvre S.C."/>
            <person name="Maumus F."/>
            <person name="Mayer C."/>
            <person name="Miller J."/>
            <person name="Monier A."/>
            <person name="Salamov A."/>
            <person name="Young J."/>
            <person name="Aguilar M."/>
            <person name="Claverie J.M."/>
            <person name="Frickenhaus S."/>
            <person name="Gonzalez K."/>
            <person name="Herman E.K."/>
            <person name="Lin Y.C."/>
            <person name="Napier J."/>
            <person name="Ogata H."/>
            <person name="Sarno A.F."/>
            <person name="Shmutz J."/>
            <person name="Schroeder D."/>
            <person name="de Vargas C."/>
            <person name="Verret F."/>
            <person name="von Dassow P."/>
            <person name="Valentin K."/>
            <person name="Van de Peer Y."/>
            <person name="Wheeler G."/>
            <person name="Dacks J.B."/>
            <person name="Delwiche C.F."/>
            <person name="Dyhrman S.T."/>
            <person name="Glockner G."/>
            <person name="John U."/>
            <person name="Richards T."/>
            <person name="Worden A.Z."/>
            <person name="Zhang X."/>
            <person name="Grigoriev I.V."/>
            <person name="Allen A.E."/>
            <person name="Bidle K."/>
            <person name="Borodovsky M."/>
            <person name="Bowler C."/>
            <person name="Brownlee C."/>
            <person name="Cock J.M."/>
            <person name="Elias M."/>
            <person name="Gladyshev V.N."/>
            <person name="Groth M."/>
            <person name="Guda C."/>
            <person name="Hadaegh A."/>
            <person name="Iglesias-Rodriguez M.D."/>
            <person name="Jenkins J."/>
            <person name="Jones B.M."/>
            <person name="Lawson T."/>
            <person name="Leese F."/>
            <person name="Lindquist E."/>
            <person name="Lobanov A."/>
            <person name="Lomsadze A."/>
            <person name="Malik S.B."/>
            <person name="Marsh M.E."/>
            <person name="Mackinder L."/>
            <person name="Mock T."/>
            <person name="Mueller-Roeber B."/>
            <person name="Pagarete A."/>
            <person name="Parker M."/>
            <person name="Probert I."/>
            <person name="Quesneville H."/>
            <person name="Raines C."/>
            <person name="Rensing S.A."/>
            <person name="Riano-Pachon D.M."/>
            <person name="Richier S."/>
            <person name="Rokitta S."/>
            <person name="Shiraiwa Y."/>
            <person name="Soanes D.M."/>
            <person name="van der Giezen M."/>
            <person name="Wahlund T.M."/>
            <person name="Williams B."/>
            <person name="Wilson W."/>
            <person name="Wolfe G."/>
            <person name="Wurch L.L."/>
        </authorList>
    </citation>
    <scope>NUCLEOTIDE SEQUENCE</scope>
</reference>
<dbReference type="STRING" id="2903.R1D704"/>
<dbReference type="PaxDb" id="2903-EOD30842"/>
<evidence type="ECO:0000313" key="7">
    <source>
        <dbReference type="Proteomes" id="UP000013827"/>
    </source>
</evidence>